<dbReference type="GO" id="GO:0016020">
    <property type="term" value="C:membrane"/>
    <property type="evidence" value="ECO:0007669"/>
    <property type="project" value="UniProtKB-SubCell"/>
</dbReference>
<comment type="caution">
    <text evidence="6">The sequence shown here is derived from an EMBL/GenBank/DDBJ whole genome shotgun (WGS) entry which is preliminary data.</text>
</comment>
<evidence type="ECO:0000256" key="2">
    <source>
        <dbReference type="ARBA" id="ARBA00022692"/>
    </source>
</evidence>
<reference evidence="6 7" key="1">
    <citation type="submission" date="2018-10" db="EMBL/GenBank/DDBJ databases">
        <title>Histidinibacterium lentulum gen. nov., sp. nov., a marine bacterium from the culture broth of Picochlorum sp. 122.</title>
        <authorList>
            <person name="Wang G."/>
        </authorList>
    </citation>
    <scope>NUCLEOTIDE SEQUENCE [LARGE SCALE GENOMIC DNA]</scope>
    <source>
        <strain evidence="6 7">B17</strain>
    </source>
</reference>
<name>A0A3N2R100_9RHOB</name>
<keyword evidence="2 5" id="KW-0812">Transmembrane</keyword>
<protein>
    <submittedName>
        <fullName evidence="6">DoxX family protein</fullName>
    </submittedName>
</protein>
<evidence type="ECO:0000256" key="5">
    <source>
        <dbReference type="SAM" id="Phobius"/>
    </source>
</evidence>
<sequence length="146" mass="15479">MIDMASTTSFSDDRSAFFDLPAAHWLPRLAVAGVFLYHGVTKFPGLAETAAFMGMPVFVWALVAIGEVAAGLGLLFGGAVTTRAGDLATRVSGAVIAVIMVGAIWLVHWGQWSNIPSETHPMGGMEFQTLLLALGLYYVARGRHAA</sequence>
<evidence type="ECO:0000256" key="3">
    <source>
        <dbReference type="ARBA" id="ARBA00022989"/>
    </source>
</evidence>
<evidence type="ECO:0000313" key="6">
    <source>
        <dbReference type="EMBL" id="ROU01151.1"/>
    </source>
</evidence>
<evidence type="ECO:0000256" key="1">
    <source>
        <dbReference type="ARBA" id="ARBA00004141"/>
    </source>
</evidence>
<proteinExistence type="predicted"/>
<accession>A0A3N2R100</accession>
<feature type="transmembrane region" description="Helical" evidence="5">
    <location>
        <begin position="91"/>
        <end position="110"/>
    </location>
</feature>
<feature type="transmembrane region" description="Helical" evidence="5">
    <location>
        <begin position="122"/>
        <end position="140"/>
    </location>
</feature>
<keyword evidence="4 5" id="KW-0472">Membrane</keyword>
<dbReference type="InterPro" id="IPR032808">
    <property type="entry name" value="DoxX"/>
</dbReference>
<dbReference type="OrthoDB" id="5796801at2"/>
<dbReference type="AlphaFoldDB" id="A0A3N2R100"/>
<comment type="subcellular location">
    <subcellularLocation>
        <location evidence="1">Membrane</location>
        <topology evidence="1">Multi-pass membrane protein</topology>
    </subcellularLocation>
</comment>
<keyword evidence="3 5" id="KW-1133">Transmembrane helix</keyword>
<dbReference type="Proteomes" id="UP000268016">
    <property type="component" value="Unassembled WGS sequence"/>
</dbReference>
<dbReference type="EMBL" id="RDRB01000005">
    <property type="protein sequence ID" value="ROU01151.1"/>
    <property type="molecule type" value="Genomic_DNA"/>
</dbReference>
<organism evidence="6 7">
    <name type="scientific">Histidinibacterium lentulum</name>
    <dbReference type="NCBI Taxonomy" id="2480588"/>
    <lineage>
        <taxon>Bacteria</taxon>
        <taxon>Pseudomonadati</taxon>
        <taxon>Pseudomonadota</taxon>
        <taxon>Alphaproteobacteria</taxon>
        <taxon>Rhodobacterales</taxon>
        <taxon>Paracoccaceae</taxon>
        <taxon>Histidinibacterium</taxon>
    </lineage>
</organism>
<feature type="transmembrane region" description="Helical" evidence="5">
    <location>
        <begin position="57"/>
        <end position="79"/>
    </location>
</feature>
<evidence type="ECO:0000313" key="7">
    <source>
        <dbReference type="Proteomes" id="UP000268016"/>
    </source>
</evidence>
<gene>
    <name evidence="6" type="ORF">EAT49_11555</name>
</gene>
<dbReference type="Pfam" id="PF07681">
    <property type="entry name" value="DoxX"/>
    <property type="match status" value="1"/>
</dbReference>
<keyword evidence="7" id="KW-1185">Reference proteome</keyword>
<evidence type="ECO:0000256" key="4">
    <source>
        <dbReference type="ARBA" id="ARBA00023136"/>
    </source>
</evidence>